<dbReference type="GO" id="GO:0009279">
    <property type="term" value="C:cell outer membrane"/>
    <property type="evidence" value="ECO:0007669"/>
    <property type="project" value="UniProtKB-SubCell"/>
</dbReference>
<dbReference type="InterPro" id="IPR036942">
    <property type="entry name" value="Beta-barrel_TonB_sf"/>
</dbReference>
<dbReference type="SUPFAM" id="SSF49464">
    <property type="entry name" value="Carboxypeptidase regulatory domain-like"/>
    <property type="match status" value="1"/>
</dbReference>
<keyword evidence="2" id="KW-0472">Membrane</keyword>
<dbReference type="SUPFAM" id="SSF56935">
    <property type="entry name" value="Porins"/>
    <property type="match status" value="1"/>
</dbReference>
<comment type="subcellular location">
    <subcellularLocation>
        <location evidence="1">Cell outer membrane</location>
    </subcellularLocation>
</comment>
<dbReference type="InterPro" id="IPR008969">
    <property type="entry name" value="CarboxyPept-like_regulatory"/>
</dbReference>
<dbReference type="Gene3D" id="2.40.170.20">
    <property type="entry name" value="TonB-dependent receptor, beta-barrel domain"/>
    <property type="match status" value="1"/>
</dbReference>
<evidence type="ECO:0000256" key="3">
    <source>
        <dbReference type="ARBA" id="ARBA00023237"/>
    </source>
</evidence>
<keyword evidence="5" id="KW-1185">Reference proteome</keyword>
<proteinExistence type="predicted"/>
<sequence>MKRFLLILLVQLNTVFSLVGQETIVKGSVNDAITNQPILEVIVSIQDSGLSSKTDAFGQFLFDKNVPLGEQMLKIEKLNYATKYYPIIVSQGKTIDIQDMTLTFKTINKTDVFVISISDDELNSEADGLTSNISGLLQSSKDAFLSAAAYDFSATFFRPRGLGSANGKVLINGLELNKQNTGRPQWSNWGGINDLQRNQEFSMGISANDYSFGDLAGTNNIVMRASKYRKGGRLSLASANRSYQGRMMLSYSSGLMENNWAYSVLVSRRFGNEGYVDGTLYDANSFTASAEKQINEKHSLNLMAIYAQNRRGKGTALTDEVFNLKGQQYNPFWGNQNGKVRNSRIRKSEEPIVMLNHFWKVTEKALINTNIGYQFGSSGNTRVDNGGTRLVTFQGQDSYLGGARNTDPTYYQNLPSYYLNVEGGPTAYNFEQAYIAEEAFEADGQFNWDALYTANVDAANQGYNAIYAIQEDRIDDKQLMANILFDTELNNNIRVNAAINYRKLKSENFAVLSDMLGGTGYLDVDFFSDETTESIDGTLTTAQSDVRNPNRIVNQGERYKYNYIINANVVSAFVQSVFKYNKIDFYLAGNVSQTGYQREGLFENGYFVGNSFGKSEKVQFINIGVKAGTTYKISGLHVLDFNGVYMTKAPNIRNTFANSRQSNMLIDDVDSEIISSLDASYIFRSPIVKARLTGFYSTIQEGTETGFYYSEGVGNNLVQEAITGIDTQRFGAELGIEAQVTPTIKLKGAASVGQYTYNNNPNITFYSQEFGVGRAVFGDGTTNLKNVHISGGPERAFQLGFEYRDPDYWNIGVTANQFSNAYVNTSALKRSAAFVTDPELYTDTQFQDGTAGGDLYVLNGGQINNVDPDVAKQLLQQEQFDAYMLVNIIGGKSWRIGDYFAGFFATINNVFNQEYKSGGFEQSRRVDYRSQLTEQTNTGGPVFGNRYFFGNGTTYYLNIYVRF</sequence>
<dbReference type="RefSeq" id="WP_090836676.1">
    <property type="nucleotide sequence ID" value="NZ_FORM01000001.1"/>
</dbReference>
<name>A0A1I3J0Z4_9FLAO</name>
<evidence type="ECO:0000256" key="2">
    <source>
        <dbReference type="ARBA" id="ARBA00023136"/>
    </source>
</evidence>
<evidence type="ECO:0000313" key="5">
    <source>
        <dbReference type="Proteomes" id="UP000199559"/>
    </source>
</evidence>
<dbReference type="Proteomes" id="UP000199559">
    <property type="component" value="Unassembled WGS sequence"/>
</dbReference>
<accession>A0A1I3J0Z4</accession>
<evidence type="ECO:0000256" key="1">
    <source>
        <dbReference type="ARBA" id="ARBA00004442"/>
    </source>
</evidence>
<gene>
    <name evidence="4" type="ORF">SAMN05443431_101194</name>
</gene>
<evidence type="ECO:0000313" key="4">
    <source>
        <dbReference type="EMBL" id="SFI53628.1"/>
    </source>
</evidence>
<keyword evidence="3" id="KW-0998">Cell outer membrane</keyword>
<evidence type="ECO:0008006" key="6">
    <source>
        <dbReference type="Google" id="ProtNLM"/>
    </source>
</evidence>
<dbReference type="AlphaFoldDB" id="A0A1I3J0Z4"/>
<reference evidence="5" key="1">
    <citation type="submission" date="2016-10" db="EMBL/GenBank/DDBJ databases">
        <authorList>
            <person name="Varghese N."/>
            <person name="Submissions S."/>
        </authorList>
    </citation>
    <scope>NUCLEOTIDE SEQUENCE [LARGE SCALE GENOMIC DNA]</scope>
    <source>
        <strain evidence="5">DSM 28881</strain>
    </source>
</reference>
<dbReference type="STRING" id="1144750.SAMN05443431_101194"/>
<dbReference type="Gene3D" id="2.60.40.1120">
    <property type="entry name" value="Carboxypeptidase-like, regulatory domain"/>
    <property type="match status" value="1"/>
</dbReference>
<protein>
    <recommendedName>
        <fullName evidence="6">CarboxypepD_reg-like domain-containing protein</fullName>
    </recommendedName>
</protein>
<organism evidence="4 5">
    <name type="scientific">Olleya namhaensis</name>
    <dbReference type="NCBI Taxonomy" id="1144750"/>
    <lineage>
        <taxon>Bacteria</taxon>
        <taxon>Pseudomonadati</taxon>
        <taxon>Bacteroidota</taxon>
        <taxon>Flavobacteriia</taxon>
        <taxon>Flavobacteriales</taxon>
        <taxon>Flavobacteriaceae</taxon>
    </lineage>
</organism>
<dbReference type="EMBL" id="FORM01000001">
    <property type="protein sequence ID" value="SFI53628.1"/>
    <property type="molecule type" value="Genomic_DNA"/>
</dbReference>